<feature type="region of interest" description="Disordered" evidence="1">
    <location>
        <begin position="22"/>
        <end position="46"/>
    </location>
</feature>
<feature type="compositionally biased region" description="Low complexity" evidence="1">
    <location>
        <begin position="32"/>
        <end position="41"/>
    </location>
</feature>
<dbReference type="AlphaFoldDB" id="A0A5B7GKC0"/>
<gene>
    <name evidence="2" type="ORF">E2C01_051438</name>
</gene>
<accession>A0A5B7GKC0</accession>
<proteinExistence type="predicted"/>
<keyword evidence="3" id="KW-1185">Reference proteome</keyword>
<reference evidence="2 3" key="1">
    <citation type="submission" date="2019-05" db="EMBL/GenBank/DDBJ databases">
        <title>Another draft genome of Portunus trituberculatus and its Hox gene families provides insights of decapod evolution.</title>
        <authorList>
            <person name="Jeong J.-H."/>
            <person name="Song I."/>
            <person name="Kim S."/>
            <person name="Choi T."/>
            <person name="Kim D."/>
            <person name="Ryu S."/>
            <person name="Kim W."/>
        </authorList>
    </citation>
    <scope>NUCLEOTIDE SEQUENCE [LARGE SCALE GENOMIC DNA]</scope>
    <source>
        <tissue evidence="2">Muscle</tissue>
    </source>
</reference>
<dbReference type="Proteomes" id="UP000324222">
    <property type="component" value="Unassembled WGS sequence"/>
</dbReference>
<comment type="caution">
    <text evidence="2">The sequence shown here is derived from an EMBL/GenBank/DDBJ whole genome shotgun (WGS) entry which is preliminary data.</text>
</comment>
<name>A0A5B7GKC0_PORTR</name>
<organism evidence="2 3">
    <name type="scientific">Portunus trituberculatus</name>
    <name type="common">Swimming crab</name>
    <name type="synonym">Neptunus trituberculatus</name>
    <dbReference type="NCBI Taxonomy" id="210409"/>
    <lineage>
        <taxon>Eukaryota</taxon>
        <taxon>Metazoa</taxon>
        <taxon>Ecdysozoa</taxon>
        <taxon>Arthropoda</taxon>
        <taxon>Crustacea</taxon>
        <taxon>Multicrustacea</taxon>
        <taxon>Malacostraca</taxon>
        <taxon>Eumalacostraca</taxon>
        <taxon>Eucarida</taxon>
        <taxon>Decapoda</taxon>
        <taxon>Pleocyemata</taxon>
        <taxon>Brachyura</taxon>
        <taxon>Eubrachyura</taxon>
        <taxon>Portunoidea</taxon>
        <taxon>Portunidae</taxon>
        <taxon>Portuninae</taxon>
        <taxon>Portunus</taxon>
    </lineage>
</organism>
<evidence type="ECO:0000256" key="1">
    <source>
        <dbReference type="SAM" id="MobiDB-lite"/>
    </source>
</evidence>
<dbReference type="EMBL" id="VSRR010014800">
    <property type="protein sequence ID" value="MPC57458.1"/>
    <property type="molecule type" value="Genomic_DNA"/>
</dbReference>
<evidence type="ECO:0000313" key="3">
    <source>
        <dbReference type="Proteomes" id="UP000324222"/>
    </source>
</evidence>
<evidence type="ECO:0000313" key="2">
    <source>
        <dbReference type="EMBL" id="MPC57458.1"/>
    </source>
</evidence>
<protein>
    <submittedName>
        <fullName evidence="2">Uncharacterized protein</fullName>
    </submittedName>
</protein>
<sequence>MVSQGKLGCQILRKTVSYSCTNHHSPNPHHPLPNIISQAPPITTPSPSPPFPLPIITTNLVIIIHHHPSLIISRPVTITTLTTITTTTPPHHHLSPATYRQSPLVTLITAITSHHQPSQPIRQGAAARITRHHGKA</sequence>